<dbReference type="EMBL" id="BLXT01003952">
    <property type="protein sequence ID" value="GFO08270.1"/>
    <property type="molecule type" value="Genomic_DNA"/>
</dbReference>
<dbReference type="Proteomes" id="UP000735302">
    <property type="component" value="Unassembled WGS sequence"/>
</dbReference>
<feature type="compositionally biased region" description="Basic and acidic residues" evidence="1">
    <location>
        <begin position="1"/>
        <end position="12"/>
    </location>
</feature>
<protein>
    <submittedName>
        <fullName evidence="2">Uncharacterized protein</fullName>
    </submittedName>
</protein>
<accession>A0AAV4ALM9</accession>
<name>A0AAV4ALM9_9GAST</name>
<evidence type="ECO:0000313" key="2">
    <source>
        <dbReference type="EMBL" id="GFO08270.1"/>
    </source>
</evidence>
<keyword evidence="3" id="KW-1185">Reference proteome</keyword>
<evidence type="ECO:0000313" key="3">
    <source>
        <dbReference type="Proteomes" id="UP000735302"/>
    </source>
</evidence>
<reference evidence="2 3" key="1">
    <citation type="journal article" date="2021" name="Elife">
        <title>Chloroplast acquisition without the gene transfer in kleptoplastic sea slugs, Plakobranchus ocellatus.</title>
        <authorList>
            <person name="Maeda T."/>
            <person name="Takahashi S."/>
            <person name="Yoshida T."/>
            <person name="Shimamura S."/>
            <person name="Takaki Y."/>
            <person name="Nagai Y."/>
            <person name="Toyoda A."/>
            <person name="Suzuki Y."/>
            <person name="Arimoto A."/>
            <person name="Ishii H."/>
            <person name="Satoh N."/>
            <person name="Nishiyama T."/>
            <person name="Hasebe M."/>
            <person name="Maruyama T."/>
            <person name="Minagawa J."/>
            <person name="Obokata J."/>
            <person name="Shigenobu S."/>
        </authorList>
    </citation>
    <scope>NUCLEOTIDE SEQUENCE [LARGE SCALE GENOMIC DNA]</scope>
</reference>
<dbReference type="AlphaFoldDB" id="A0AAV4ALM9"/>
<gene>
    <name evidence="2" type="ORF">PoB_003477500</name>
</gene>
<comment type="caution">
    <text evidence="2">The sequence shown here is derived from an EMBL/GenBank/DDBJ whole genome shotgun (WGS) entry which is preliminary data.</text>
</comment>
<sequence>MITLESRPEPARSRSGLAPGENLGQGEVPQKLSMGGVCLERHFGSAVSAKSPGHTLQRTSLKWIVSLRSSRAPRPSRTADGATQVRAYSTHAHAGPNAGPSRTSQDQA</sequence>
<proteinExistence type="predicted"/>
<organism evidence="2 3">
    <name type="scientific">Plakobranchus ocellatus</name>
    <dbReference type="NCBI Taxonomy" id="259542"/>
    <lineage>
        <taxon>Eukaryota</taxon>
        <taxon>Metazoa</taxon>
        <taxon>Spiralia</taxon>
        <taxon>Lophotrochozoa</taxon>
        <taxon>Mollusca</taxon>
        <taxon>Gastropoda</taxon>
        <taxon>Heterobranchia</taxon>
        <taxon>Euthyneura</taxon>
        <taxon>Panpulmonata</taxon>
        <taxon>Sacoglossa</taxon>
        <taxon>Placobranchoidea</taxon>
        <taxon>Plakobranchidae</taxon>
        <taxon>Plakobranchus</taxon>
    </lineage>
</organism>
<feature type="region of interest" description="Disordered" evidence="1">
    <location>
        <begin position="1"/>
        <end position="29"/>
    </location>
</feature>
<feature type="region of interest" description="Disordered" evidence="1">
    <location>
        <begin position="69"/>
        <end position="108"/>
    </location>
</feature>
<evidence type="ECO:0000256" key="1">
    <source>
        <dbReference type="SAM" id="MobiDB-lite"/>
    </source>
</evidence>